<sequence>MLQDIAVAKADGSYSRLARQLASAHLLILDDWGLAPMSTPEGRELLDILDDRTSNHSTCVASQLPIEAWYGTFADPTVADAVLDRLVHNAHKLLLKGGSMRKLRNGLPQAEKTVK</sequence>
<dbReference type="Gene3D" id="3.40.50.300">
    <property type="entry name" value="P-loop containing nucleotide triphosphate hydrolases"/>
    <property type="match status" value="1"/>
</dbReference>
<dbReference type="AlphaFoldDB" id="A0A2K8NA32"/>
<feature type="domain" description="IstB-like ATP-binding" evidence="1">
    <location>
        <begin position="1"/>
        <end position="102"/>
    </location>
</feature>
<dbReference type="OrthoDB" id="2052561at2"/>
<evidence type="ECO:0000259" key="1">
    <source>
        <dbReference type="Pfam" id="PF01695"/>
    </source>
</evidence>
<dbReference type="InterPro" id="IPR027417">
    <property type="entry name" value="P-loop_NTPase"/>
</dbReference>
<organism evidence="2 3">
    <name type="scientific">Kyrpidia spormannii</name>
    <dbReference type="NCBI Taxonomy" id="2055160"/>
    <lineage>
        <taxon>Bacteria</taxon>
        <taxon>Bacillati</taxon>
        <taxon>Bacillota</taxon>
        <taxon>Bacilli</taxon>
        <taxon>Bacillales</taxon>
        <taxon>Alicyclobacillaceae</taxon>
        <taxon>Kyrpidia</taxon>
    </lineage>
</organism>
<accession>A0A2K8NA32</accession>
<evidence type="ECO:0000313" key="2">
    <source>
        <dbReference type="EMBL" id="ATY85975.1"/>
    </source>
</evidence>
<name>A0A2K8NA32_9BACL</name>
<proteinExistence type="predicted"/>
<reference evidence="3" key="1">
    <citation type="submission" date="2017-11" db="EMBL/GenBank/DDBJ databases">
        <title>Complete Genome Sequence of Kyrpidia sp. Strain EA-1, a thermophilic, hydrogen-oxidizing Bacterium, isolated from the Azores.</title>
        <authorList>
            <person name="Reiner J.E."/>
            <person name="Lapp C.J."/>
            <person name="Bunk B."/>
            <person name="Gescher J."/>
        </authorList>
    </citation>
    <scope>NUCLEOTIDE SEQUENCE [LARGE SCALE GENOMIC DNA]</scope>
    <source>
        <strain evidence="3">EA-1</strain>
    </source>
</reference>
<evidence type="ECO:0000313" key="3">
    <source>
        <dbReference type="Proteomes" id="UP000231932"/>
    </source>
</evidence>
<keyword evidence="3" id="KW-1185">Reference proteome</keyword>
<dbReference type="Pfam" id="PF01695">
    <property type="entry name" value="IstB_IS21"/>
    <property type="match status" value="1"/>
</dbReference>
<dbReference type="GO" id="GO:0005524">
    <property type="term" value="F:ATP binding"/>
    <property type="evidence" value="ECO:0007669"/>
    <property type="project" value="InterPro"/>
</dbReference>
<dbReference type="InterPro" id="IPR002611">
    <property type="entry name" value="IstB_ATP-bd"/>
</dbReference>
<protein>
    <recommendedName>
        <fullName evidence="1">IstB-like ATP-binding domain-containing protein</fullName>
    </recommendedName>
</protein>
<dbReference type="KEGG" id="kyr:CVV65_14445"/>
<dbReference type="Proteomes" id="UP000231932">
    <property type="component" value="Chromosome"/>
</dbReference>
<gene>
    <name evidence="2" type="ORF">CVV65_14445</name>
</gene>
<dbReference type="EMBL" id="CP024955">
    <property type="protein sequence ID" value="ATY85975.1"/>
    <property type="molecule type" value="Genomic_DNA"/>
</dbReference>